<evidence type="ECO:0000313" key="2">
    <source>
        <dbReference type="EMBL" id="WUO44437.1"/>
    </source>
</evidence>
<proteinExistence type="predicted"/>
<keyword evidence="3" id="KW-1185">Reference proteome</keyword>
<name>A0ABZ1RCE0_9ACTN</name>
<dbReference type="Pfam" id="PF14081">
    <property type="entry name" value="DUF4262"/>
    <property type="match status" value="1"/>
</dbReference>
<evidence type="ECO:0000256" key="1">
    <source>
        <dbReference type="SAM" id="MobiDB-lite"/>
    </source>
</evidence>
<dbReference type="Proteomes" id="UP001432075">
    <property type="component" value="Chromosome"/>
</dbReference>
<sequence>MPTGTGHTPCHCVLCQGINELDHRTQSVVDVIRQHGWQVSMVPADGQGPGWAYTVGLWHCHRMPELAMFGLDVRLMQTVLNDLGQRAVEGQPLEAGQEWHDVASVPLVLRPVDYRWYKAFFGTAISYYRKPPFPVLQVVWPNRDGAFPWQPGGEDALSHQPRLDLHPDEHPAGVWTQDL</sequence>
<dbReference type="RefSeq" id="WP_047960371.1">
    <property type="nucleotide sequence ID" value="NZ_CP108057.1"/>
</dbReference>
<feature type="region of interest" description="Disordered" evidence="1">
    <location>
        <begin position="158"/>
        <end position="179"/>
    </location>
</feature>
<dbReference type="InterPro" id="IPR025358">
    <property type="entry name" value="DUF4262"/>
</dbReference>
<organism evidence="2 3">
    <name type="scientific">Streptomyces goshikiensis</name>
    <dbReference type="NCBI Taxonomy" id="1942"/>
    <lineage>
        <taxon>Bacteria</taxon>
        <taxon>Bacillati</taxon>
        <taxon>Actinomycetota</taxon>
        <taxon>Actinomycetes</taxon>
        <taxon>Kitasatosporales</taxon>
        <taxon>Streptomycetaceae</taxon>
        <taxon>Streptomyces</taxon>
    </lineage>
</organism>
<accession>A0ABZ1RCE0</accession>
<reference evidence="2" key="1">
    <citation type="submission" date="2022-10" db="EMBL/GenBank/DDBJ databases">
        <title>The complete genomes of actinobacterial strains from the NBC collection.</title>
        <authorList>
            <person name="Joergensen T.S."/>
            <person name="Alvarez Arevalo M."/>
            <person name="Sterndorff E.B."/>
            <person name="Faurdal D."/>
            <person name="Vuksanovic O."/>
            <person name="Mourched A.-S."/>
            <person name="Charusanti P."/>
            <person name="Shaw S."/>
            <person name="Blin K."/>
            <person name="Weber T."/>
        </authorList>
    </citation>
    <scope>NUCLEOTIDE SEQUENCE</scope>
    <source>
        <strain evidence="2">NBC_00283</strain>
    </source>
</reference>
<feature type="compositionally biased region" description="Basic and acidic residues" evidence="1">
    <location>
        <begin position="161"/>
        <end position="171"/>
    </location>
</feature>
<evidence type="ECO:0000313" key="3">
    <source>
        <dbReference type="Proteomes" id="UP001432075"/>
    </source>
</evidence>
<protein>
    <submittedName>
        <fullName evidence="2">DUF4262 domain-containing protein</fullName>
    </submittedName>
</protein>
<gene>
    <name evidence="2" type="ORF">OHU17_00625</name>
</gene>
<dbReference type="EMBL" id="CP108057">
    <property type="protein sequence ID" value="WUO44437.1"/>
    <property type="molecule type" value="Genomic_DNA"/>
</dbReference>